<sequence length="133" mass="15145">MSTKINVYSIETRFLRIFLGLGFGGLDGERFGWDATIKKFIAPEEAWEDYFRSHPTHRGLHNKTWNDYKDLQIVIGNATAIEKNSLGLGDETNAKTFGVEDRHTALDDFVYDEVNRTFVPNQNEPSHQSPPLG</sequence>
<dbReference type="Proteomes" id="UP001280121">
    <property type="component" value="Unassembled WGS sequence"/>
</dbReference>
<dbReference type="AlphaFoldDB" id="A0AAD9XNR8"/>
<protein>
    <submittedName>
        <fullName evidence="1">Uncharacterized protein</fullName>
    </submittedName>
</protein>
<accession>A0AAD9XNR8</accession>
<dbReference type="PANTHER" id="PTHR47864:SF2">
    <property type="entry name" value="MYB_SANT-LIKE DNA-BINDING DOMAIN PROTEIN"/>
    <property type="match status" value="1"/>
</dbReference>
<keyword evidence="2" id="KW-1185">Reference proteome</keyword>
<proteinExistence type="predicted"/>
<dbReference type="EMBL" id="JANJYI010000001">
    <property type="protein sequence ID" value="KAK2662258.1"/>
    <property type="molecule type" value="Genomic_DNA"/>
</dbReference>
<evidence type="ECO:0000313" key="2">
    <source>
        <dbReference type="Proteomes" id="UP001280121"/>
    </source>
</evidence>
<comment type="caution">
    <text evidence="1">The sequence shown here is derived from an EMBL/GenBank/DDBJ whole genome shotgun (WGS) entry which is preliminary data.</text>
</comment>
<reference evidence="1" key="1">
    <citation type="journal article" date="2023" name="Plant J.">
        <title>Genome sequences and population genomics provide insights into the demographic history, inbreeding, and mutation load of two 'living fossil' tree species of Dipteronia.</title>
        <authorList>
            <person name="Feng Y."/>
            <person name="Comes H.P."/>
            <person name="Chen J."/>
            <person name="Zhu S."/>
            <person name="Lu R."/>
            <person name="Zhang X."/>
            <person name="Li P."/>
            <person name="Qiu J."/>
            <person name="Olsen K.M."/>
            <person name="Qiu Y."/>
        </authorList>
    </citation>
    <scope>NUCLEOTIDE SEQUENCE</scope>
    <source>
        <strain evidence="1">KIB01</strain>
    </source>
</reference>
<name>A0AAD9XNR8_9ROSI</name>
<dbReference type="InterPro" id="IPR055314">
    <property type="entry name" value="At2g29880-like"/>
</dbReference>
<organism evidence="1 2">
    <name type="scientific">Dipteronia dyeriana</name>
    <dbReference type="NCBI Taxonomy" id="168575"/>
    <lineage>
        <taxon>Eukaryota</taxon>
        <taxon>Viridiplantae</taxon>
        <taxon>Streptophyta</taxon>
        <taxon>Embryophyta</taxon>
        <taxon>Tracheophyta</taxon>
        <taxon>Spermatophyta</taxon>
        <taxon>Magnoliopsida</taxon>
        <taxon>eudicotyledons</taxon>
        <taxon>Gunneridae</taxon>
        <taxon>Pentapetalae</taxon>
        <taxon>rosids</taxon>
        <taxon>malvids</taxon>
        <taxon>Sapindales</taxon>
        <taxon>Sapindaceae</taxon>
        <taxon>Hippocastanoideae</taxon>
        <taxon>Acereae</taxon>
        <taxon>Dipteronia</taxon>
    </lineage>
</organism>
<dbReference type="PANTHER" id="PTHR47864">
    <property type="entry name" value="TRANSMEMBRANE PROTEIN"/>
    <property type="match status" value="1"/>
</dbReference>
<gene>
    <name evidence="1" type="ORF">Ddye_000832</name>
</gene>
<evidence type="ECO:0000313" key="1">
    <source>
        <dbReference type="EMBL" id="KAK2662258.1"/>
    </source>
</evidence>